<dbReference type="CDD" id="cd04301">
    <property type="entry name" value="NAT_SF"/>
    <property type="match status" value="1"/>
</dbReference>
<dbReference type="PROSITE" id="PS51186">
    <property type="entry name" value="GNAT"/>
    <property type="match status" value="1"/>
</dbReference>
<organism evidence="2 3">
    <name type="scientific">Microbacterium gallinarum</name>
    <dbReference type="NCBI Taxonomy" id="2762209"/>
    <lineage>
        <taxon>Bacteria</taxon>
        <taxon>Bacillati</taxon>
        <taxon>Actinomycetota</taxon>
        <taxon>Actinomycetes</taxon>
        <taxon>Micrococcales</taxon>
        <taxon>Microbacteriaceae</taxon>
        <taxon>Microbacterium</taxon>
    </lineage>
</organism>
<accession>A0ABR8X615</accession>
<comment type="caution">
    <text evidence="2">The sequence shown here is derived from an EMBL/GenBank/DDBJ whole genome shotgun (WGS) entry which is preliminary data.</text>
</comment>
<dbReference type="SUPFAM" id="SSF55729">
    <property type="entry name" value="Acyl-CoA N-acyltransferases (Nat)"/>
    <property type="match status" value="1"/>
</dbReference>
<evidence type="ECO:0000313" key="3">
    <source>
        <dbReference type="Proteomes" id="UP000602532"/>
    </source>
</evidence>
<proteinExistence type="predicted"/>
<dbReference type="Gene3D" id="3.40.630.30">
    <property type="match status" value="1"/>
</dbReference>
<dbReference type="PANTHER" id="PTHR43441:SF10">
    <property type="entry name" value="ACETYLTRANSFERASE"/>
    <property type="match status" value="1"/>
</dbReference>
<gene>
    <name evidence="2" type="ORF">H9622_14365</name>
</gene>
<dbReference type="EMBL" id="JACSPM010000006">
    <property type="protein sequence ID" value="MBD8024767.1"/>
    <property type="molecule type" value="Genomic_DNA"/>
</dbReference>
<dbReference type="PANTHER" id="PTHR43441">
    <property type="entry name" value="RIBOSOMAL-PROTEIN-SERINE ACETYLTRANSFERASE"/>
    <property type="match status" value="1"/>
</dbReference>
<dbReference type="Proteomes" id="UP000602532">
    <property type="component" value="Unassembled WGS sequence"/>
</dbReference>
<sequence>MPDLTVTHLRPWRASDAEALHAAFASTPDLSTQTGGADLGTIERAREFIETHLRSDERTRIWAIIDDGTAVGNVGLSAIERRHDTAWAYYWLVNSARGRGLATRALVSVSTCAFADGIFRLELGHRVNNPASCRVATRAGFAAEGIERQKLRYGDQRYDVERHARLATDPAPNITPLPLLAPPRTP</sequence>
<dbReference type="InterPro" id="IPR000182">
    <property type="entry name" value="GNAT_dom"/>
</dbReference>
<dbReference type="Pfam" id="PF13302">
    <property type="entry name" value="Acetyltransf_3"/>
    <property type="match status" value="1"/>
</dbReference>
<evidence type="ECO:0000259" key="1">
    <source>
        <dbReference type="PROSITE" id="PS51186"/>
    </source>
</evidence>
<protein>
    <submittedName>
        <fullName evidence="2">GNAT family N-acetyltransferase</fullName>
    </submittedName>
</protein>
<dbReference type="InterPro" id="IPR051908">
    <property type="entry name" value="Ribosomal_N-acetyltransferase"/>
</dbReference>
<keyword evidence="3" id="KW-1185">Reference proteome</keyword>
<dbReference type="RefSeq" id="WP_191767109.1">
    <property type="nucleotide sequence ID" value="NZ_JACSPM010000006.1"/>
</dbReference>
<evidence type="ECO:0000313" key="2">
    <source>
        <dbReference type="EMBL" id="MBD8024767.1"/>
    </source>
</evidence>
<reference evidence="2 3" key="1">
    <citation type="submission" date="2020-08" db="EMBL/GenBank/DDBJ databases">
        <title>A Genomic Blueprint of the Chicken Gut Microbiome.</title>
        <authorList>
            <person name="Gilroy R."/>
            <person name="Ravi A."/>
            <person name="Getino M."/>
            <person name="Pursley I."/>
            <person name="Horton D.L."/>
            <person name="Alikhan N.-F."/>
            <person name="Baker D."/>
            <person name="Gharbi K."/>
            <person name="Hall N."/>
            <person name="Watson M."/>
            <person name="Adriaenssens E.M."/>
            <person name="Foster-Nyarko E."/>
            <person name="Jarju S."/>
            <person name="Secka A."/>
            <person name="Antonio M."/>
            <person name="Oren A."/>
            <person name="Chaudhuri R."/>
            <person name="La Ragione R.M."/>
            <person name="Hildebrand F."/>
            <person name="Pallen M.J."/>
        </authorList>
    </citation>
    <scope>NUCLEOTIDE SEQUENCE [LARGE SCALE GENOMIC DNA]</scope>
    <source>
        <strain evidence="2 3">Sa1CUA4</strain>
    </source>
</reference>
<feature type="domain" description="N-acetyltransferase" evidence="1">
    <location>
        <begin position="7"/>
        <end position="172"/>
    </location>
</feature>
<name>A0ABR8X615_9MICO</name>
<dbReference type="InterPro" id="IPR016181">
    <property type="entry name" value="Acyl_CoA_acyltransferase"/>
</dbReference>